<reference evidence="1" key="1">
    <citation type="submission" date="2022-03" db="EMBL/GenBank/DDBJ databases">
        <authorList>
            <person name="Sayadi A."/>
        </authorList>
    </citation>
    <scope>NUCLEOTIDE SEQUENCE</scope>
</reference>
<evidence type="ECO:0000313" key="1">
    <source>
        <dbReference type="EMBL" id="CAH1981382.1"/>
    </source>
</evidence>
<dbReference type="AlphaFoldDB" id="A0A9P0PDL3"/>
<evidence type="ECO:0000313" key="2">
    <source>
        <dbReference type="Proteomes" id="UP001152888"/>
    </source>
</evidence>
<protein>
    <submittedName>
        <fullName evidence="1">Uncharacterized protein</fullName>
    </submittedName>
</protein>
<accession>A0A9P0PDL3</accession>
<gene>
    <name evidence="1" type="ORF">ACAOBT_LOCUS14441</name>
</gene>
<dbReference type="EMBL" id="CAKOFQ010006907">
    <property type="protein sequence ID" value="CAH1981382.1"/>
    <property type="molecule type" value="Genomic_DNA"/>
</dbReference>
<organism evidence="1 2">
    <name type="scientific">Acanthoscelides obtectus</name>
    <name type="common">Bean weevil</name>
    <name type="synonym">Bruchus obtectus</name>
    <dbReference type="NCBI Taxonomy" id="200917"/>
    <lineage>
        <taxon>Eukaryota</taxon>
        <taxon>Metazoa</taxon>
        <taxon>Ecdysozoa</taxon>
        <taxon>Arthropoda</taxon>
        <taxon>Hexapoda</taxon>
        <taxon>Insecta</taxon>
        <taxon>Pterygota</taxon>
        <taxon>Neoptera</taxon>
        <taxon>Endopterygota</taxon>
        <taxon>Coleoptera</taxon>
        <taxon>Polyphaga</taxon>
        <taxon>Cucujiformia</taxon>
        <taxon>Chrysomeloidea</taxon>
        <taxon>Chrysomelidae</taxon>
        <taxon>Bruchinae</taxon>
        <taxon>Bruchini</taxon>
        <taxon>Acanthoscelides</taxon>
    </lineage>
</organism>
<comment type="caution">
    <text evidence="1">The sequence shown here is derived from an EMBL/GenBank/DDBJ whole genome shotgun (WGS) entry which is preliminary data.</text>
</comment>
<sequence>MQETMRLGYVQRMSMVGQITLKSCLSKEKNNFLQHKALQHSNKNLNKAHHLWELPRAALKFRGYLRFCLVYPYSFSSECSERILKRIKIIDVDSSNCTDG</sequence>
<keyword evidence="2" id="KW-1185">Reference proteome</keyword>
<proteinExistence type="predicted"/>
<name>A0A9P0PDL3_ACAOB</name>
<dbReference type="OrthoDB" id="6159398at2759"/>
<dbReference type="Proteomes" id="UP001152888">
    <property type="component" value="Unassembled WGS sequence"/>
</dbReference>